<dbReference type="AlphaFoldDB" id="C5MG06"/>
<dbReference type="EMBL" id="GG692401">
    <property type="protein sequence ID" value="EER31269.1"/>
    <property type="molecule type" value="Genomic_DNA"/>
</dbReference>
<dbReference type="SMART" id="SM00404">
    <property type="entry name" value="PTPc_motif"/>
    <property type="match status" value="1"/>
</dbReference>
<accession>C5MG06</accession>
<dbReference type="HOGENOM" id="CLU_020105_4_1_1"/>
<dbReference type="VEuPathDB" id="FungiDB:CTRG_04999"/>
<dbReference type="PROSITE" id="PS51181">
    <property type="entry name" value="PPASE_TENSIN"/>
    <property type="match status" value="1"/>
</dbReference>
<dbReference type="InterPro" id="IPR016130">
    <property type="entry name" value="Tyr_Pase_AS"/>
</dbReference>
<dbReference type="GO" id="GO:0016314">
    <property type="term" value="F:phosphatidylinositol-3,4,5-trisphosphate 3-phosphatase activity"/>
    <property type="evidence" value="ECO:0007669"/>
    <property type="project" value="UniProtKB-EC"/>
</dbReference>
<dbReference type="KEGG" id="ctp:CTRG_04999"/>
<sequence>MRVVKSLIRSLVASPKQSHYDPTTDLHLDLSYITPRLIVTSAPVSSYWESWYRYPLDDLLVYLNSEHQDNWHLFNFRGEGAGYSYEEVAGKVSHYPFPDHYPPTMEIIINCVSEMDKFLTTDDKNIAVLHCKAGKGRSGTLCCAYLIYQLKELTVSQILHLYTRRRMNAFAGEGISIMSQKRYLEYWYKCVHEEAIQEKYMDWSAKGATIDSIRVKNLRTTNAYSLGLTISEYIKQGQNTVVRQLVKITEENSYVIIDDSEWVVYKLTKPTLVSSEDIMIGMKSWCYLWFNIFFESANTKGSTQRAKFVWVDFDGFKGTSQKGSRIFDAIEIDWFENSN</sequence>
<evidence type="ECO:0000259" key="3">
    <source>
        <dbReference type="PROSITE" id="PS50056"/>
    </source>
</evidence>
<dbReference type="PROSITE" id="PS50056">
    <property type="entry name" value="TYR_PHOSPHATASE_2"/>
    <property type="match status" value="1"/>
</dbReference>
<dbReference type="InterPro" id="IPR029021">
    <property type="entry name" value="Prot-tyrosine_phosphatase-like"/>
</dbReference>
<dbReference type="PROSITE" id="PS00383">
    <property type="entry name" value="TYR_PHOSPHATASE_1"/>
    <property type="match status" value="1"/>
</dbReference>
<dbReference type="GO" id="GO:0005829">
    <property type="term" value="C:cytosol"/>
    <property type="evidence" value="ECO:0007669"/>
    <property type="project" value="TreeGrafter"/>
</dbReference>
<dbReference type="InterPro" id="IPR000387">
    <property type="entry name" value="Tyr_Pase_dom"/>
</dbReference>
<dbReference type="EC" id="3.1.3.67" evidence="1"/>
<evidence type="ECO:0000313" key="6">
    <source>
        <dbReference type="Proteomes" id="UP000002037"/>
    </source>
</evidence>
<dbReference type="GO" id="GO:0005634">
    <property type="term" value="C:nucleus"/>
    <property type="evidence" value="ECO:0007669"/>
    <property type="project" value="TreeGrafter"/>
</dbReference>
<dbReference type="Proteomes" id="UP000002037">
    <property type="component" value="Unassembled WGS sequence"/>
</dbReference>
<dbReference type="GO" id="GO:0046856">
    <property type="term" value="P:phosphatidylinositol dephosphorylation"/>
    <property type="evidence" value="ECO:0007669"/>
    <property type="project" value="TreeGrafter"/>
</dbReference>
<evidence type="ECO:0000313" key="5">
    <source>
        <dbReference type="EMBL" id="EER31269.1"/>
    </source>
</evidence>
<feature type="domain" description="Phosphatase tensin-type" evidence="4">
    <location>
        <begin position="19"/>
        <end position="194"/>
    </location>
</feature>
<dbReference type="GO" id="GO:0043491">
    <property type="term" value="P:phosphatidylinositol 3-kinase/protein kinase B signal transduction"/>
    <property type="evidence" value="ECO:0007669"/>
    <property type="project" value="TreeGrafter"/>
</dbReference>
<dbReference type="InterPro" id="IPR029023">
    <property type="entry name" value="Tensin_phosphatase"/>
</dbReference>
<dbReference type="PANTHER" id="PTHR12305:SF81">
    <property type="entry name" value="PHOSPHATIDYLINOSITOL 3,4,5-TRISPHOSPHATE 3-PHOSPHATASE AND DUAL-SPECIFICITY PROTEIN PHOSPHATASE PTEN"/>
    <property type="match status" value="1"/>
</dbReference>
<evidence type="ECO:0000256" key="2">
    <source>
        <dbReference type="ARBA" id="ARBA00022801"/>
    </source>
</evidence>
<keyword evidence="6" id="KW-1185">Reference proteome</keyword>
<dbReference type="PANTHER" id="PTHR12305">
    <property type="entry name" value="PHOSPHATASE WITH HOMOLOGY TO TENSIN"/>
    <property type="match status" value="1"/>
</dbReference>
<organism evidence="5 6">
    <name type="scientific">Candida tropicalis (strain ATCC MYA-3404 / T1)</name>
    <name type="common">Yeast</name>
    <dbReference type="NCBI Taxonomy" id="294747"/>
    <lineage>
        <taxon>Eukaryota</taxon>
        <taxon>Fungi</taxon>
        <taxon>Dikarya</taxon>
        <taxon>Ascomycota</taxon>
        <taxon>Saccharomycotina</taxon>
        <taxon>Pichiomycetes</taxon>
        <taxon>Debaryomycetaceae</taxon>
        <taxon>Candida/Lodderomyces clade</taxon>
        <taxon>Candida</taxon>
    </lineage>
</organism>
<dbReference type="InterPro" id="IPR051281">
    <property type="entry name" value="Dual-spec_lipid-protein_phosph"/>
</dbReference>
<dbReference type="eggNOG" id="KOG2283">
    <property type="taxonomic scope" value="Eukaryota"/>
</dbReference>
<evidence type="ECO:0000259" key="4">
    <source>
        <dbReference type="PROSITE" id="PS51181"/>
    </source>
</evidence>
<proteinExistence type="predicted"/>
<dbReference type="RefSeq" id="XP_002550701.1">
    <property type="nucleotide sequence ID" value="XM_002550655.1"/>
</dbReference>
<dbReference type="SUPFAM" id="SSF52799">
    <property type="entry name" value="(Phosphotyrosine protein) phosphatases II"/>
    <property type="match status" value="1"/>
</dbReference>
<feature type="domain" description="Tyrosine specific protein phosphatases" evidence="3">
    <location>
        <begin position="106"/>
        <end position="170"/>
    </location>
</feature>
<dbReference type="CDD" id="cd14497">
    <property type="entry name" value="PTP_PTEN-like"/>
    <property type="match status" value="1"/>
</dbReference>
<name>C5MG06_CANTT</name>
<dbReference type="GeneID" id="8299073"/>
<reference evidence="5 6" key="1">
    <citation type="journal article" date="2009" name="Nature">
        <title>Evolution of pathogenicity and sexual reproduction in eight Candida genomes.</title>
        <authorList>
            <person name="Butler G."/>
            <person name="Rasmussen M.D."/>
            <person name="Lin M.F."/>
            <person name="Santos M.A."/>
            <person name="Sakthikumar S."/>
            <person name="Munro C.A."/>
            <person name="Rheinbay E."/>
            <person name="Grabherr M."/>
            <person name="Forche A."/>
            <person name="Reedy J.L."/>
            <person name="Agrafioti I."/>
            <person name="Arnaud M.B."/>
            <person name="Bates S."/>
            <person name="Brown A.J."/>
            <person name="Brunke S."/>
            <person name="Costanzo M.C."/>
            <person name="Fitzpatrick D.A."/>
            <person name="de Groot P.W."/>
            <person name="Harris D."/>
            <person name="Hoyer L.L."/>
            <person name="Hube B."/>
            <person name="Klis F.M."/>
            <person name="Kodira C."/>
            <person name="Lennard N."/>
            <person name="Logue M.E."/>
            <person name="Martin R."/>
            <person name="Neiman A.M."/>
            <person name="Nikolaou E."/>
            <person name="Quail M.A."/>
            <person name="Quinn J."/>
            <person name="Santos M.C."/>
            <person name="Schmitzberger F.F."/>
            <person name="Sherlock G."/>
            <person name="Shah P."/>
            <person name="Silverstein K.A."/>
            <person name="Skrzypek M.S."/>
            <person name="Soll D."/>
            <person name="Staggs R."/>
            <person name="Stansfield I."/>
            <person name="Stumpf M.P."/>
            <person name="Sudbery P.E."/>
            <person name="Srikantha T."/>
            <person name="Zeng Q."/>
            <person name="Berman J."/>
            <person name="Berriman M."/>
            <person name="Heitman J."/>
            <person name="Gow N.A."/>
            <person name="Lorenz M.C."/>
            <person name="Birren B.W."/>
            <person name="Kellis M."/>
            <person name="Cuomo C.A."/>
        </authorList>
    </citation>
    <scope>NUCLEOTIDE SEQUENCE [LARGE SCALE GENOMIC DNA]</scope>
    <source>
        <strain evidence="6">ATCC MYA-3404 / T1</strain>
    </source>
</reference>
<dbReference type="Pfam" id="PF22785">
    <property type="entry name" value="Tc-R-P"/>
    <property type="match status" value="1"/>
</dbReference>
<dbReference type="InterPro" id="IPR003595">
    <property type="entry name" value="Tyr_Pase_cat"/>
</dbReference>
<dbReference type="GO" id="GO:0042995">
    <property type="term" value="C:cell projection"/>
    <property type="evidence" value="ECO:0007669"/>
    <property type="project" value="TreeGrafter"/>
</dbReference>
<protein>
    <recommendedName>
        <fullName evidence="1">phosphatidylinositol-3,4,5-trisphosphate 3-phosphatase</fullName>
        <ecNumber evidence="1">3.1.3.67</ecNumber>
    </recommendedName>
</protein>
<dbReference type="Gene3D" id="3.90.190.10">
    <property type="entry name" value="Protein tyrosine phosphatase superfamily"/>
    <property type="match status" value="1"/>
</dbReference>
<keyword evidence="2" id="KW-0378">Hydrolase</keyword>
<dbReference type="GO" id="GO:0004725">
    <property type="term" value="F:protein tyrosine phosphatase activity"/>
    <property type="evidence" value="ECO:0007669"/>
    <property type="project" value="TreeGrafter"/>
</dbReference>
<dbReference type="GO" id="GO:0005886">
    <property type="term" value="C:plasma membrane"/>
    <property type="evidence" value="ECO:0007669"/>
    <property type="project" value="TreeGrafter"/>
</dbReference>
<dbReference type="STRING" id="294747.C5MG06"/>
<gene>
    <name evidence="5" type="ORF">CTRG_04999</name>
</gene>
<evidence type="ECO:0000256" key="1">
    <source>
        <dbReference type="ARBA" id="ARBA00013015"/>
    </source>
</evidence>
<dbReference type="GO" id="GO:0051896">
    <property type="term" value="P:regulation of phosphatidylinositol 3-kinase/protein kinase B signal transduction"/>
    <property type="evidence" value="ECO:0007669"/>
    <property type="project" value="TreeGrafter"/>
</dbReference>
<dbReference type="OrthoDB" id="16692at2759"/>